<evidence type="ECO:0000259" key="12">
    <source>
        <dbReference type="PROSITE" id="PS51177"/>
    </source>
</evidence>
<gene>
    <name evidence="13" type="ORF">SAMN04490178_101151</name>
</gene>
<dbReference type="GO" id="GO:0004746">
    <property type="term" value="F:riboflavin synthase activity"/>
    <property type="evidence" value="ECO:0007669"/>
    <property type="project" value="UniProtKB-UniRule"/>
</dbReference>
<dbReference type="EC" id="2.5.1.9" evidence="5 10"/>
<evidence type="ECO:0000256" key="6">
    <source>
        <dbReference type="ARBA" id="ARBA00013950"/>
    </source>
</evidence>
<dbReference type="Pfam" id="PF00677">
    <property type="entry name" value="Lum_binding"/>
    <property type="match status" value="2"/>
</dbReference>
<keyword evidence="9" id="KW-0677">Repeat</keyword>
<evidence type="ECO:0000256" key="1">
    <source>
        <dbReference type="ARBA" id="ARBA00000968"/>
    </source>
</evidence>
<dbReference type="SUPFAM" id="SSF63380">
    <property type="entry name" value="Riboflavin synthase domain-like"/>
    <property type="match status" value="2"/>
</dbReference>
<dbReference type="RefSeq" id="WP_091743479.1">
    <property type="nucleotide sequence ID" value="NZ_FODY01000001.1"/>
</dbReference>
<dbReference type="FunFam" id="2.40.30.20:FF:000003">
    <property type="entry name" value="Riboflavin synthase, alpha subunit"/>
    <property type="match status" value="1"/>
</dbReference>
<sequence>MFTGLVEELGTVRAIARGQKSVRLTINANTVLDQTKLGDSIAVNGTCLTVVELANGWFAADVMPETVDRTALANLRPGDYVNLERTLRVGDRLGGHIVAGHIDEVGRIAVKEKNDIAILIKITADAEIMRYIIKKGSIAIDGISLTVVDCGDQWFTVSLIPHTASLTTLGHKQKGDPVNLEVDMIGKYVEKLLGLPQNQSETGKPVGITMEYLKDHGF</sequence>
<evidence type="ECO:0000256" key="9">
    <source>
        <dbReference type="ARBA" id="ARBA00022737"/>
    </source>
</evidence>
<comment type="subunit">
    <text evidence="4">Homotrimer.</text>
</comment>
<dbReference type="OrthoDB" id="9788537at2"/>
<comment type="function">
    <text evidence="2">Catalyzes the dismutation of two molecules of 6,7-dimethyl-8-ribityllumazine, resulting in the formation of riboflavin and 5-amino-6-(D-ribitylamino)uracil.</text>
</comment>
<dbReference type="InterPro" id="IPR026017">
    <property type="entry name" value="Lumazine-bd_dom"/>
</dbReference>
<evidence type="ECO:0000256" key="4">
    <source>
        <dbReference type="ARBA" id="ARBA00011233"/>
    </source>
</evidence>
<dbReference type="CDD" id="cd00402">
    <property type="entry name" value="Riboflavin_synthase_like"/>
    <property type="match status" value="1"/>
</dbReference>
<feature type="domain" description="Lumazine-binding" evidence="12">
    <location>
        <begin position="97"/>
        <end position="193"/>
    </location>
</feature>
<evidence type="ECO:0000256" key="8">
    <source>
        <dbReference type="ARBA" id="ARBA00022679"/>
    </source>
</evidence>
<dbReference type="InterPro" id="IPR001783">
    <property type="entry name" value="Lumazine-bd"/>
</dbReference>
<dbReference type="NCBIfam" id="TIGR00187">
    <property type="entry name" value="ribE"/>
    <property type="match status" value="1"/>
</dbReference>
<dbReference type="PIRSF" id="PIRSF000498">
    <property type="entry name" value="Riboflavin_syn_A"/>
    <property type="match status" value="1"/>
</dbReference>
<dbReference type="PANTHER" id="PTHR21098:SF12">
    <property type="entry name" value="RIBOFLAVIN SYNTHASE"/>
    <property type="match status" value="1"/>
</dbReference>
<keyword evidence="14" id="KW-1185">Reference proteome</keyword>
<accession>A0A1H8NM95</accession>
<name>A0A1H8NM95_9FIRM</name>
<comment type="pathway">
    <text evidence="3">Cofactor biosynthesis; riboflavin biosynthesis; riboflavin from 2-hydroxy-3-oxobutyl phosphate and 5-amino-6-(D-ribitylamino)uracil: step 2/2.</text>
</comment>
<reference evidence="13 14" key="1">
    <citation type="submission" date="2016-10" db="EMBL/GenBank/DDBJ databases">
        <authorList>
            <person name="de Groot N.N."/>
        </authorList>
    </citation>
    <scope>NUCLEOTIDE SEQUENCE [LARGE SCALE GENOMIC DNA]</scope>
    <source>
        <strain evidence="13 14">DSM 13305</strain>
    </source>
</reference>
<evidence type="ECO:0000313" key="13">
    <source>
        <dbReference type="EMBL" id="SEO30513.1"/>
    </source>
</evidence>
<dbReference type="PROSITE" id="PS51177">
    <property type="entry name" value="LUMAZINE_BIND"/>
    <property type="match status" value="2"/>
</dbReference>
<feature type="repeat" description="Lumazine-binding" evidence="11">
    <location>
        <begin position="1"/>
        <end position="96"/>
    </location>
</feature>
<proteinExistence type="predicted"/>
<evidence type="ECO:0000313" key="14">
    <source>
        <dbReference type="Proteomes" id="UP000198847"/>
    </source>
</evidence>
<evidence type="ECO:0000256" key="10">
    <source>
        <dbReference type="NCBIfam" id="TIGR00187"/>
    </source>
</evidence>
<dbReference type="Proteomes" id="UP000198847">
    <property type="component" value="Unassembled WGS sequence"/>
</dbReference>
<dbReference type="AlphaFoldDB" id="A0A1H8NM95"/>
<dbReference type="STRING" id="112903.SAMN04490178_101151"/>
<dbReference type="NCBIfam" id="NF006767">
    <property type="entry name" value="PRK09289.1"/>
    <property type="match status" value="1"/>
</dbReference>
<dbReference type="InterPro" id="IPR017938">
    <property type="entry name" value="Riboflavin_synthase-like_b-brl"/>
</dbReference>
<evidence type="ECO:0000256" key="2">
    <source>
        <dbReference type="ARBA" id="ARBA00002803"/>
    </source>
</evidence>
<evidence type="ECO:0000256" key="3">
    <source>
        <dbReference type="ARBA" id="ARBA00004887"/>
    </source>
</evidence>
<keyword evidence="8" id="KW-0808">Transferase</keyword>
<dbReference type="PANTHER" id="PTHR21098">
    <property type="entry name" value="RIBOFLAVIN SYNTHASE ALPHA CHAIN"/>
    <property type="match status" value="1"/>
</dbReference>
<dbReference type="EMBL" id="FODY01000001">
    <property type="protein sequence ID" value="SEO30513.1"/>
    <property type="molecule type" value="Genomic_DNA"/>
</dbReference>
<dbReference type="NCBIfam" id="NF009566">
    <property type="entry name" value="PRK13020.1"/>
    <property type="match status" value="1"/>
</dbReference>
<organism evidence="13 14">
    <name type="scientific">Propionispora vibrioides</name>
    <dbReference type="NCBI Taxonomy" id="112903"/>
    <lineage>
        <taxon>Bacteria</taxon>
        <taxon>Bacillati</taxon>
        <taxon>Bacillota</taxon>
        <taxon>Negativicutes</taxon>
        <taxon>Selenomonadales</taxon>
        <taxon>Sporomusaceae</taxon>
        <taxon>Propionispora</taxon>
    </lineage>
</organism>
<feature type="repeat" description="Lumazine-binding" evidence="11">
    <location>
        <begin position="97"/>
        <end position="193"/>
    </location>
</feature>
<keyword evidence="7" id="KW-0686">Riboflavin biosynthesis</keyword>
<evidence type="ECO:0000256" key="11">
    <source>
        <dbReference type="PROSITE-ProRule" id="PRU00524"/>
    </source>
</evidence>
<evidence type="ECO:0000256" key="5">
    <source>
        <dbReference type="ARBA" id="ARBA00012827"/>
    </source>
</evidence>
<feature type="domain" description="Lumazine-binding" evidence="12">
    <location>
        <begin position="1"/>
        <end position="96"/>
    </location>
</feature>
<dbReference type="Gene3D" id="2.40.30.20">
    <property type="match status" value="2"/>
</dbReference>
<evidence type="ECO:0000256" key="7">
    <source>
        <dbReference type="ARBA" id="ARBA00022619"/>
    </source>
</evidence>
<protein>
    <recommendedName>
        <fullName evidence="6 10">Riboflavin synthase</fullName>
        <ecNumber evidence="5 10">2.5.1.9</ecNumber>
    </recommendedName>
</protein>
<dbReference type="GO" id="GO:0009231">
    <property type="term" value="P:riboflavin biosynthetic process"/>
    <property type="evidence" value="ECO:0007669"/>
    <property type="project" value="UniProtKB-KW"/>
</dbReference>
<comment type="catalytic activity">
    <reaction evidence="1">
        <text>2 6,7-dimethyl-8-(1-D-ribityl)lumazine + H(+) = 5-amino-6-(D-ribitylamino)uracil + riboflavin</text>
        <dbReference type="Rhea" id="RHEA:20772"/>
        <dbReference type="ChEBI" id="CHEBI:15378"/>
        <dbReference type="ChEBI" id="CHEBI:15934"/>
        <dbReference type="ChEBI" id="CHEBI:57986"/>
        <dbReference type="ChEBI" id="CHEBI:58201"/>
        <dbReference type="EC" id="2.5.1.9"/>
    </reaction>
</comment>
<dbReference type="FunFam" id="2.40.30.20:FF:000004">
    <property type="entry name" value="Riboflavin synthase, alpha subunit"/>
    <property type="match status" value="1"/>
</dbReference>
<dbReference type="InterPro" id="IPR023366">
    <property type="entry name" value="ATP_synth_asu-like_sf"/>
</dbReference>